<reference evidence="3" key="1">
    <citation type="submission" date="2018-05" db="EMBL/GenBank/DDBJ databases">
        <authorList>
            <person name="Lanie J.A."/>
            <person name="Ng W.-L."/>
            <person name="Kazmierczak K.M."/>
            <person name="Andrzejewski T.M."/>
            <person name="Davidsen T.M."/>
            <person name="Wayne K.J."/>
            <person name="Tettelin H."/>
            <person name="Glass J.I."/>
            <person name="Rusch D."/>
            <person name="Podicherti R."/>
            <person name="Tsui H.-C.T."/>
            <person name="Winkler M.E."/>
        </authorList>
    </citation>
    <scope>NUCLEOTIDE SEQUENCE</scope>
</reference>
<feature type="transmembrane region" description="Helical" evidence="1">
    <location>
        <begin position="165"/>
        <end position="183"/>
    </location>
</feature>
<keyword evidence="1" id="KW-1133">Transmembrane helix</keyword>
<gene>
    <name evidence="3" type="ORF">METZ01_LOCUS70777</name>
</gene>
<feature type="transmembrane region" description="Helical" evidence="1">
    <location>
        <begin position="130"/>
        <end position="153"/>
    </location>
</feature>
<dbReference type="EMBL" id="UINC01004935">
    <property type="protein sequence ID" value="SVA17923.1"/>
    <property type="molecule type" value="Genomic_DNA"/>
</dbReference>
<feature type="transmembrane region" description="Helical" evidence="1">
    <location>
        <begin position="105"/>
        <end position="123"/>
    </location>
</feature>
<keyword evidence="1" id="KW-0472">Membrane</keyword>
<organism evidence="3">
    <name type="scientific">marine metagenome</name>
    <dbReference type="NCBI Taxonomy" id="408172"/>
    <lineage>
        <taxon>unclassified sequences</taxon>
        <taxon>metagenomes</taxon>
        <taxon>ecological metagenomes</taxon>
    </lineage>
</organism>
<feature type="transmembrane region" description="Helical" evidence="1">
    <location>
        <begin position="46"/>
        <end position="69"/>
    </location>
</feature>
<dbReference type="InterPro" id="IPR012429">
    <property type="entry name" value="HGSNAT_cat"/>
</dbReference>
<evidence type="ECO:0000259" key="2">
    <source>
        <dbReference type="Pfam" id="PF07786"/>
    </source>
</evidence>
<name>A0A381TV16_9ZZZZ</name>
<sequence>MHNLRDSALDLMRGLAIIMMIAFHFIYDLNSFGFTEVPLFTHWAGITWRCLIVFLFLSAVGISLVIAHSKQLNLRKFLKRLIYLGIAALLVSAGTFVMFPDGWVYFGILHLIWVSSLIAIAFINLPKTSLLIAALILIGSIFDQPNLGIISNIFEPYLPLRSVDYYPLFPWLSFVFIGIYLGHHPFYRMAFTFRMHWLEVMGRHALIIYLTHQVVLFGLVSFVYYLLNS</sequence>
<accession>A0A381TV16</accession>
<feature type="transmembrane region" description="Helical" evidence="1">
    <location>
        <begin position="81"/>
        <end position="99"/>
    </location>
</feature>
<keyword evidence="1" id="KW-0812">Transmembrane</keyword>
<protein>
    <recommendedName>
        <fullName evidence="2">Heparan-alpha-glucosaminide N-acetyltransferase catalytic domain-containing protein</fullName>
    </recommendedName>
</protein>
<proteinExistence type="predicted"/>
<evidence type="ECO:0000313" key="3">
    <source>
        <dbReference type="EMBL" id="SVA17923.1"/>
    </source>
</evidence>
<feature type="domain" description="Heparan-alpha-glucosaminide N-acetyltransferase catalytic" evidence="2">
    <location>
        <begin position="5"/>
        <end position="214"/>
    </location>
</feature>
<feature type="transmembrane region" description="Helical" evidence="1">
    <location>
        <begin position="7"/>
        <end position="26"/>
    </location>
</feature>
<dbReference type="Pfam" id="PF07786">
    <property type="entry name" value="HGSNAT_cat"/>
    <property type="match status" value="1"/>
</dbReference>
<dbReference type="AlphaFoldDB" id="A0A381TV16"/>
<feature type="transmembrane region" description="Helical" evidence="1">
    <location>
        <begin position="204"/>
        <end position="227"/>
    </location>
</feature>
<evidence type="ECO:0000256" key="1">
    <source>
        <dbReference type="SAM" id="Phobius"/>
    </source>
</evidence>